<evidence type="ECO:0000313" key="3">
    <source>
        <dbReference type="EMBL" id="WQF85416.1"/>
    </source>
</evidence>
<dbReference type="Gene3D" id="3.30.2140.20">
    <property type="match status" value="1"/>
</dbReference>
<dbReference type="Proteomes" id="UP001322277">
    <property type="component" value="Chromosome 6"/>
</dbReference>
<keyword evidence="2" id="KW-0012">Acyltransferase</keyword>
<dbReference type="PANTHER" id="PTHR11786:SF0">
    <property type="entry name" value="ARYLAMINE N-ACETYLTRANSFERASE 4-RELATED"/>
    <property type="match status" value="1"/>
</dbReference>
<dbReference type="InterPro" id="IPR001447">
    <property type="entry name" value="Arylamine_N-AcTrfase"/>
</dbReference>
<dbReference type="KEGG" id="cdet:87946932"/>
<evidence type="ECO:0000256" key="2">
    <source>
        <dbReference type="RuleBase" id="RU003452"/>
    </source>
</evidence>
<dbReference type="GeneID" id="87946932"/>
<comment type="similarity">
    <text evidence="1 2">Belongs to the arylamine N-acetyltransferase family.</text>
</comment>
<name>A0AAX4IPG5_9PEZI</name>
<evidence type="ECO:0000256" key="1">
    <source>
        <dbReference type="ARBA" id="ARBA00006547"/>
    </source>
</evidence>
<protein>
    <submittedName>
        <fullName evidence="3">Arylamine N-acetyltransferase, papain-like cysteine peptidase superfamily</fullName>
    </submittedName>
</protein>
<keyword evidence="2" id="KW-0808">Transferase</keyword>
<dbReference type="Pfam" id="PF00797">
    <property type="entry name" value="Acetyltransf_2"/>
    <property type="match status" value="1"/>
</dbReference>
<reference evidence="4" key="1">
    <citation type="journal article" date="2023" name="bioRxiv">
        <title>Complete genome of the Medicago anthracnose fungus, Colletotrichum destructivum, reveals a mini-chromosome-like region within a core chromosome.</title>
        <authorList>
            <person name="Lapalu N."/>
            <person name="Simon A."/>
            <person name="Lu A."/>
            <person name="Plaumann P.-L."/>
            <person name="Amselem J."/>
            <person name="Pigne S."/>
            <person name="Auger A."/>
            <person name="Koch C."/>
            <person name="Dallery J.-F."/>
            <person name="O'Connell R.J."/>
        </authorList>
    </citation>
    <scope>NUCLEOTIDE SEQUENCE [LARGE SCALE GENOMIC DNA]</scope>
    <source>
        <strain evidence="4">CBS 520.97</strain>
    </source>
</reference>
<dbReference type="InterPro" id="IPR053710">
    <property type="entry name" value="Arylamine_NAT_domain_sf"/>
</dbReference>
<dbReference type="PANTHER" id="PTHR11786">
    <property type="entry name" value="N-HYDROXYARYLAMINE O-ACETYLTRANSFERASE"/>
    <property type="match status" value="1"/>
</dbReference>
<proteinExistence type="inferred from homology"/>
<accession>A0AAX4IPG5</accession>
<dbReference type="AlphaFoldDB" id="A0AAX4IPG5"/>
<dbReference type="EMBL" id="CP137310">
    <property type="protein sequence ID" value="WQF85416.1"/>
    <property type="molecule type" value="Genomic_DNA"/>
</dbReference>
<organism evidence="3 4">
    <name type="scientific">Colletotrichum destructivum</name>
    <dbReference type="NCBI Taxonomy" id="34406"/>
    <lineage>
        <taxon>Eukaryota</taxon>
        <taxon>Fungi</taxon>
        <taxon>Dikarya</taxon>
        <taxon>Ascomycota</taxon>
        <taxon>Pezizomycotina</taxon>
        <taxon>Sordariomycetes</taxon>
        <taxon>Hypocreomycetidae</taxon>
        <taxon>Glomerellales</taxon>
        <taxon>Glomerellaceae</taxon>
        <taxon>Colletotrichum</taxon>
        <taxon>Colletotrichum destructivum species complex</taxon>
    </lineage>
</organism>
<sequence length="339" mass="38896">MSLVENVFVHFGLVITTTTNKLTASETIFDFNNYPHSPIFDMSYTEEQLDRYFQHINYPREIHASDRLQLLTELQAHQLARVPFESLTLHYSKHRHVSLDLEDLFVKVVVQGKGGYCMELNALFGAVLKGLGFELTSVGGKIKGEERFGGWSHMLNLVTVDGQRYMVDVGFGKGATMVPVPLRRDSSPEFTTIAPLRGKLVYEKLEQNTDAGQRMWVYYSTDSADGPFRQRNCFTEQEFFPEDFEVMNWAVMSRPTSYFVKTVLCMRTILNPDTRRAEGTVVLHKDEVKRKIGDKVEVLETLKNEAERVRAIEKYFFIALTPAEQKAIRGMPQELLETK</sequence>
<dbReference type="InterPro" id="IPR038765">
    <property type="entry name" value="Papain-like_cys_pep_sf"/>
</dbReference>
<dbReference type="RefSeq" id="XP_062782639.1">
    <property type="nucleotide sequence ID" value="XM_062926588.1"/>
</dbReference>
<dbReference type="PRINTS" id="PR01543">
    <property type="entry name" value="ANATRNSFRASE"/>
</dbReference>
<gene>
    <name evidence="3" type="ORF">CDEST_10430</name>
</gene>
<dbReference type="GO" id="GO:0016407">
    <property type="term" value="F:acetyltransferase activity"/>
    <property type="evidence" value="ECO:0007669"/>
    <property type="project" value="InterPro"/>
</dbReference>
<keyword evidence="4" id="KW-1185">Reference proteome</keyword>
<evidence type="ECO:0000313" key="4">
    <source>
        <dbReference type="Proteomes" id="UP001322277"/>
    </source>
</evidence>
<dbReference type="SUPFAM" id="SSF54001">
    <property type="entry name" value="Cysteine proteinases"/>
    <property type="match status" value="1"/>
</dbReference>